<sequence>MKKCLALLMILALAIPFAFAEEGAQEIMSFHLEGWILEVQEDGILMDMGDSGEVMVLLSEDTVIENTEDSLAAGQYALVDYDGQMTRSRPAQITADKISVYAVHGTVAEVSEEGILVSSKENGDVFATLPEGMGLEVGQEVTIYFNGVMTMSLPPRINALAVEILMEEAQTQEA</sequence>
<reference evidence="2" key="2">
    <citation type="journal article" date="2021" name="PeerJ">
        <title>Extensive microbial diversity within the chicken gut microbiome revealed by metagenomics and culture.</title>
        <authorList>
            <person name="Gilroy R."/>
            <person name="Ravi A."/>
            <person name="Getino M."/>
            <person name="Pursley I."/>
            <person name="Horton D.L."/>
            <person name="Alikhan N.F."/>
            <person name="Baker D."/>
            <person name="Gharbi K."/>
            <person name="Hall N."/>
            <person name="Watson M."/>
            <person name="Adriaenssens E.M."/>
            <person name="Foster-Nyarko E."/>
            <person name="Jarju S."/>
            <person name="Secka A."/>
            <person name="Antonio M."/>
            <person name="Oren A."/>
            <person name="Chaudhuri R.R."/>
            <person name="La Ragione R."/>
            <person name="Hildebrand F."/>
            <person name="Pallen M.J."/>
        </authorList>
    </citation>
    <scope>NUCLEOTIDE SEQUENCE</scope>
    <source>
        <strain evidence="2">ChiHcec3-11533</strain>
    </source>
</reference>
<accession>A0A9D1IEU2</accession>
<organism evidence="2 3">
    <name type="scientific">Candidatus Pullichristensenella excrementigallinarum</name>
    <dbReference type="NCBI Taxonomy" id="2840907"/>
    <lineage>
        <taxon>Bacteria</taxon>
        <taxon>Bacillati</taxon>
        <taxon>Bacillota</taxon>
        <taxon>Clostridia</taxon>
        <taxon>Candidatus Pullichristensenella</taxon>
    </lineage>
</organism>
<evidence type="ECO:0000256" key="1">
    <source>
        <dbReference type="SAM" id="SignalP"/>
    </source>
</evidence>
<feature type="signal peptide" evidence="1">
    <location>
        <begin position="1"/>
        <end position="20"/>
    </location>
</feature>
<dbReference type="Proteomes" id="UP000824072">
    <property type="component" value="Unassembled WGS sequence"/>
</dbReference>
<evidence type="ECO:0008006" key="4">
    <source>
        <dbReference type="Google" id="ProtNLM"/>
    </source>
</evidence>
<proteinExistence type="predicted"/>
<reference evidence="2" key="1">
    <citation type="submission" date="2020-10" db="EMBL/GenBank/DDBJ databases">
        <authorList>
            <person name="Gilroy R."/>
        </authorList>
    </citation>
    <scope>NUCLEOTIDE SEQUENCE</scope>
    <source>
        <strain evidence="2">ChiHcec3-11533</strain>
    </source>
</reference>
<evidence type="ECO:0000313" key="2">
    <source>
        <dbReference type="EMBL" id="HIU34589.1"/>
    </source>
</evidence>
<evidence type="ECO:0000313" key="3">
    <source>
        <dbReference type="Proteomes" id="UP000824072"/>
    </source>
</evidence>
<name>A0A9D1IEU2_9FIRM</name>
<feature type="chain" id="PRO_5038779394" description="DUF5666 domain-containing protein" evidence="1">
    <location>
        <begin position="21"/>
        <end position="174"/>
    </location>
</feature>
<comment type="caution">
    <text evidence="2">The sequence shown here is derived from an EMBL/GenBank/DDBJ whole genome shotgun (WGS) entry which is preliminary data.</text>
</comment>
<keyword evidence="1" id="KW-0732">Signal</keyword>
<dbReference type="EMBL" id="DVMU01000186">
    <property type="protein sequence ID" value="HIU34589.1"/>
    <property type="molecule type" value="Genomic_DNA"/>
</dbReference>
<protein>
    <recommendedName>
        <fullName evidence="4">DUF5666 domain-containing protein</fullName>
    </recommendedName>
</protein>
<gene>
    <name evidence="2" type="ORF">IAB02_08500</name>
</gene>
<dbReference type="AlphaFoldDB" id="A0A9D1IEU2"/>